<dbReference type="InterPro" id="IPR018265">
    <property type="entry name" value="Ribosomal_bL35_CS"/>
</dbReference>
<comment type="similarity">
    <text evidence="1 4 5">Belongs to the bacterial ribosomal protein bL35 family.</text>
</comment>
<dbReference type="InterPro" id="IPR021137">
    <property type="entry name" value="Ribosomal_bL35-like"/>
</dbReference>
<dbReference type="PANTHER" id="PTHR33343">
    <property type="entry name" value="54S RIBOSOMAL PROTEIN BL35M"/>
    <property type="match status" value="1"/>
</dbReference>
<evidence type="ECO:0000256" key="6">
    <source>
        <dbReference type="SAM" id="MobiDB-lite"/>
    </source>
</evidence>
<proteinExistence type="inferred from homology"/>
<dbReference type="STRING" id="1802701.A3A33_04860"/>
<feature type="compositionally biased region" description="Basic and acidic residues" evidence="6">
    <location>
        <begin position="43"/>
        <end position="53"/>
    </location>
</feature>
<evidence type="ECO:0000313" key="8">
    <source>
        <dbReference type="Proteomes" id="UP000179047"/>
    </source>
</evidence>
<feature type="region of interest" description="Disordered" evidence="6">
    <location>
        <begin position="29"/>
        <end position="54"/>
    </location>
</feature>
<evidence type="ECO:0000256" key="1">
    <source>
        <dbReference type="ARBA" id="ARBA00006598"/>
    </source>
</evidence>
<dbReference type="PANTHER" id="PTHR33343:SF1">
    <property type="entry name" value="LARGE RIBOSOMAL SUBUNIT PROTEIN BL35M"/>
    <property type="match status" value="1"/>
</dbReference>
<dbReference type="Gene3D" id="4.10.410.60">
    <property type="match status" value="1"/>
</dbReference>
<accession>A0A1F8GQ23</accession>
<dbReference type="Proteomes" id="UP000179047">
    <property type="component" value="Unassembled WGS sequence"/>
</dbReference>
<dbReference type="GO" id="GO:0003735">
    <property type="term" value="F:structural constituent of ribosome"/>
    <property type="evidence" value="ECO:0007669"/>
    <property type="project" value="InterPro"/>
</dbReference>
<dbReference type="SUPFAM" id="SSF143034">
    <property type="entry name" value="L35p-like"/>
    <property type="match status" value="1"/>
</dbReference>
<name>A0A1F8GQ23_9BACT</name>
<dbReference type="HAMAP" id="MF_00514">
    <property type="entry name" value="Ribosomal_bL35"/>
    <property type="match status" value="1"/>
</dbReference>
<dbReference type="NCBIfam" id="TIGR00001">
    <property type="entry name" value="rpmI_bact"/>
    <property type="match status" value="1"/>
</dbReference>
<keyword evidence="3 4" id="KW-0687">Ribonucleoprotein</keyword>
<comment type="caution">
    <text evidence="7">The sequence shown here is derived from an EMBL/GenBank/DDBJ whole genome shotgun (WGS) entry which is preliminary data.</text>
</comment>
<dbReference type="InterPro" id="IPR037229">
    <property type="entry name" value="Ribosomal_bL35_sf"/>
</dbReference>
<dbReference type="GO" id="GO:0006412">
    <property type="term" value="P:translation"/>
    <property type="evidence" value="ECO:0007669"/>
    <property type="project" value="UniProtKB-UniRule"/>
</dbReference>
<evidence type="ECO:0000256" key="2">
    <source>
        <dbReference type="ARBA" id="ARBA00022980"/>
    </source>
</evidence>
<dbReference type="PROSITE" id="PS00936">
    <property type="entry name" value="RIBOSOMAL_L35"/>
    <property type="match status" value="1"/>
</dbReference>
<reference evidence="7 8" key="1">
    <citation type="journal article" date="2016" name="Nat. Commun.">
        <title>Thousands of microbial genomes shed light on interconnected biogeochemical processes in an aquifer system.</title>
        <authorList>
            <person name="Anantharaman K."/>
            <person name="Brown C.T."/>
            <person name="Hug L.A."/>
            <person name="Sharon I."/>
            <person name="Castelle C.J."/>
            <person name="Probst A.J."/>
            <person name="Thomas B.C."/>
            <person name="Singh A."/>
            <person name="Wilkins M.J."/>
            <person name="Karaoz U."/>
            <person name="Brodie E.L."/>
            <person name="Williams K.H."/>
            <person name="Hubbard S.S."/>
            <person name="Banfield J.F."/>
        </authorList>
    </citation>
    <scope>NUCLEOTIDE SEQUENCE [LARGE SCALE GENOMIC DNA]</scope>
</reference>
<dbReference type="GO" id="GO:0015934">
    <property type="term" value="C:large ribosomal subunit"/>
    <property type="evidence" value="ECO:0007669"/>
    <property type="project" value="TreeGrafter"/>
</dbReference>
<protein>
    <recommendedName>
        <fullName evidence="4">Large ribosomal subunit protein bL35</fullName>
    </recommendedName>
</protein>
<keyword evidence="2 4" id="KW-0689">Ribosomal protein</keyword>
<sequence length="78" mass="8979">MSEQGRNNLRAMKLKTNRSAIKRFKFSGKGKVMRRPTKQNHFNAKDNGHESRAKSGTMELAKNNLKDIKNLMPYQTTV</sequence>
<evidence type="ECO:0000256" key="4">
    <source>
        <dbReference type="HAMAP-Rule" id="MF_00514"/>
    </source>
</evidence>
<evidence type="ECO:0000256" key="3">
    <source>
        <dbReference type="ARBA" id="ARBA00023274"/>
    </source>
</evidence>
<dbReference type="EMBL" id="MGKP01000029">
    <property type="protein sequence ID" value="OGN27522.1"/>
    <property type="molecule type" value="Genomic_DNA"/>
</dbReference>
<dbReference type="PRINTS" id="PR00064">
    <property type="entry name" value="RIBOSOMALL35"/>
</dbReference>
<dbReference type="Pfam" id="PF01632">
    <property type="entry name" value="Ribosomal_L35p"/>
    <property type="match status" value="1"/>
</dbReference>
<feature type="compositionally biased region" description="Basic residues" evidence="6">
    <location>
        <begin position="29"/>
        <end position="38"/>
    </location>
</feature>
<evidence type="ECO:0000313" key="7">
    <source>
        <dbReference type="EMBL" id="OGN27522.1"/>
    </source>
</evidence>
<dbReference type="AlphaFoldDB" id="A0A1F8GQ23"/>
<dbReference type="InterPro" id="IPR001706">
    <property type="entry name" value="Ribosomal_bL35"/>
</dbReference>
<evidence type="ECO:0000256" key="5">
    <source>
        <dbReference type="RuleBase" id="RU000568"/>
    </source>
</evidence>
<organism evidence="7 8">
    <name type="scientific">Candidatus Yanofskybacteria bacterium RIFCSPLOWO2_01_FULL_49_25</name>
    <dbReference type="NCBI Taxonomy" id="1802701"/>
    <lineage>
        <taxon>Bacteria</taxon>
        <taxon>Candidatus Yanofskyibacteriota</taxon>
    </lineage>
</organism>
<gene>
    <name evidence="4" type="primary">rpmI</name>
    <name evidence="7" type="ORF">A3A33_04860</name>
</gene>